<comment type="similarity">
    <text evidence="5">Belongs to the SAT4 family.</text>
</comment>
<evidence type="ECO:0000313" key="10">
    <source>
        <dbReference type="Proteomes" id="UP000807342"/>
    </source>
</evidence>
<feature type="transmembrane region" description="Helical" evidence="7">
    <location>
        <begin position="146"/>
        <end position="166"/>
    </location>
</feature>
<feature type="transmembrane region" description="Helical" evidence="7">
    <location>
        <begin position="208"/>
        <end position="235"/>
    </location>
</feature>
<sequence>MADLPTIFFYILHALAIPACVVRLFYRQQTNRLWWDDFWAFIALLFDGMMIAAVSLVNALDGKSESSFLRWFKFVTFSSTLWGARLCIAVTIVRLVPPASRERMVAKAVSTLFGMIWAALIIQKFFICGDLRLNIATCKLPKQTGILELCTDVVADIWLICSPAYFLRNTKLSHRRQVLILSVFASNIFMSASSIVHSVFIINQRGFLVGFTAHVEVAISLIMCNLLVLATWIYSRIYPNDDDSRVSDYTVRTRQTPNRPIYGFEGSALVLTEISSPATSRDNLTSKFTLSFGRSKMGSRSLGALCIVKPREPGTLPYCLRRVQSCPAVVNLHALSVLKKHKEKRSAKRKGKSDTMSRIPSAGTGDWESLRSGLRISQEREKIQRMIYGRHLQNLITPTWAAHRS</sequence>
<evidence type="ECO:0000313" key="9">
    <source>
        <dbReference type="EMBL" id="KAF9448123.1"/>
    </source>
</evidence>
<dbReference type="Pfam" id="PF20684">
    <property type="entry name" value="Fung_rhodopsin"/>
    <property type="match status" value="1"/>
</dbReference>
<gene>
    <name evidence="9" type="ORF">P691DRAFT_775641</name>
</gene>
<evidence type="ECO:0000256" key="4">
    <source>
        <dbReference type="ARBA" id="ARBA00023136"/>
    </source>
</evidence>
<feature type="transmembrane region" description="Helical" evidence="7">
    <location>
        <begin position="6"/>
        <end position="26"/>
    </location>
</feature>
<organism evidence="9 10">
    <name type="scientific">Macrolepiota fuliginosa MF-IS2</name>
    <dbReference type="NCBI Taxonomy" id="1400762"/>
    <lineage>
        <taxon>Eukaryota</taxon>
        <taxon>Fungi</taxon>
        <taxon>Dikarya</taxon>
        <taxon>Basidiomycota</taxon>
        <taxon>Agaricomycotina</taxon>
        <taxon>Agaricomycetes</taxon>
        <taxon>Agaricomycetidae</taxon>
        <taxon>Agaricales</taxon>
        <taxon>Agaricineae</taxon>
        <taxon>Agaricaceae</taxon>
        <taxon>Macrolepiota</taxon>
    </lineage>
</organism>
<keyword evidence="4 7" id="KW-0472">Membrane</keyword>
<proteinExistence type="inferred from homology"/>
<dbReference type="EMBL" id="MU151172">
    <property type="protein sequence ID" value="KAF9448123.1"/>
    <property type="molecule type" value="Genomic_DNA"/>
</dbReference>
<evidence type="ECO:0000256" key="6">
    <source>
        <dbReference type="SAM" id="MobiDB-lite"/>
    </source>
</evidence>
<evidence type="ECO:0000256" key="7">
    <source>
        <dbReference type="SAM" id="Phobius"/>
    </source>
</evidence>
<feature type="transmembrane region" description="Helical" evidence="7">
    <location>
        <begin position="38"/>
        <end position="59"/>
    </location>
</feature>
<evidence type="ECO:0000256" key="2">
    <source>
        <dbReference type="ARBA" id="ARBA00022692"/>
    </source>
</evidence>
<evidence type="ECO:0000256" key="5">
    <source>
        <dbReference type="ARBA" id="ARBA00038359"/>
    </source>
</evidence>
<reference evidence="9" key="1">
    <citation type="submission" date="2020-11" db="EMBL/GenBank/DDBJ databases">
        <authorList>
            <consortium name="DOE Joint Genome Institute"/>
            <person name="Ahrendt S."/>
            <person name="Riley R."/>
            <person name="Andreopoulos W."/>
            <person name="Labutti K."/>
            <person name="Pangilinan J."/>
            <person name="Ruiz-Duenas F.J."/>
            <person name="Barrasa J.M."/>
            <person name="Sanchez-Garcia M."/>
            <person name="Camarero S."/>
            <person name="Miyauchi S."/>
            <person name="Serrano A."/>
            <person name="Linde D."/>
            <person name="Babiker R."/>
            <person name="Drula E."/>
            <person name="Ayuso-Fernandez I."/>
            <person name="Pacheco R."/>
            <person name="Padilla G."/>
            <person name="Ferreira P."/>
            <person name="Barriuso J."/>
            <person name="Kellner H."/>
            <person name="Castanera R."/>
            <person name="Alfaro M."/>
            <person name="Ramirez L."/>
            <person name="Pisabarro A.G."/>
            <person name="Kuo A."/>
            <person name="Tritt A."/>
            <person name="Lipzen A."/>
            <person name="He G."/>
            <person name="Yan M."/>
            <person name="Ng V."/>
            <person name="Cullen D."/>
            <person name="Martin F."/>
            <person name="Rosso M.-N."/>
            <person name="Henrissat B."/>
            <person name="Hibbett D."/>
            <person name="Martinez A.T."/>
            <person name="Grigoriev I.V."/>
        </authorList>
    </citation>
    <scope>NUCLEOTIDE SEQUENCE</scope>
    <source>
        <strain evidence="9">MF-IS2</strain>
    </source>
</reference>
<feature type="domain" description="Rhodopsin" evidence="8">
    <location>
        <begin position="23"/>
        <end position="203"/>
    </location>
</feature>
<comment type="caution">
    <text evidence="9">The sequence shown here is derived from an EMBL/GenBank/DDBJ whole genome shotgun (WGS) entry which is preliminary data.</text>
</comment>
<dbReference type="PANTHER" id="PTHR33048:SF47">
    <property type="entry name" value="INTEGRAL MEMBRANE PROTEIN-RELATED"/>
    <property type="match status" value="1"/>
</dbReference>
<feature type="region of interest" description="Disordered" evidence="6">
    <location>
        <begin position="341"/>
        <end position="367"/>
    </location>
</feature>
<name>A0A9P5XBS8_9AGAR</name>
<feature type="transmembrane region" description="Helical" evidence="7">
    <location>
        <begin position="178"/>
        <end position="202"/>
    </location>
</feature>
<keyword evidence="3 7" id="KW-1133">Transmembrane helix</keyword>
<keyword evidence="2 7" id="KW-0812">Transmembrane</keyword>
<dbReference type="OrthoDB" id="3229610at2759"/>
<feature type="compositionally biased region" description="Basic residues" evidence="6">
    <location>
        <begin position="341"/>
        <end position="351"/>
    </location>
</feature>
<dbReference type="InterPro" id="IPR052337">
    <property type="entry name" value="SAT4-like"/>
</dbReference>
<dbReference type="Proteomes" id="UP000807342">
    <property type="component" value="Unassembled WGS sequence"/>
</dbReference>
<protein>
    <recommendedName>
        <fullName evidence="8">Rhodopsin domain-containing protein</fullName>
    </recommendedName>
</protein>
<evidence type="ECO:0000259" key="8">
    <source>
        <dbReference type="Pfam" id="PF20684"/>
    </source>
</evidence>
<dbReference type="AlphaFoldDB" id="A0A9P5XBS8"/>
<comment type="subcellular location">
    <subcellularLocation>
        <location evidence="1">Membrane</location>
        <topology evidence="1">Multi-pass membrane protein</topology>
    </subcellularLocation>
</comment>
<keyword evidence="10" id="KW-1185">Reference proteome</keyword>
<dbReference type="InterPro" id="IPR049326">
    <property type="entry name" value="Rhodopsin_dom_fungi"/>
</dbReference>
<evidence type="ECO:0000256" key="3">
    <source>
        <dbReference type="ARBA" id="ARBA00022989"/>
    </source>
</evidence>
<accession>A0A9P5XBS8</accession>
<evidence type="ECO:0000256" key="1">
    <source>
        <dbReference type="ARBA" id="ARBA00004141"/>
    </source>
</evidence>
<feature type="transmembrane region" description="Helical" evidence="7">
    <location>
        <begin position="108"/>
        <end position="126"/>
    </location>
</feature>
<feature type="transmembrane region" description="Helical" evidence="7">
    <location>
        <begin position="71"/>
        <end position="96"/>
    </location>
</feature>
<dbReference type="PANTHER" id="PTHR33048">
    <property type="entry name" value="PTH11-LIKE INTEGRAL MEMBRANE PROTEIN (AFU_ORTHOLOGUE AFUA_5G11245)"/>
    <property type="match status" value="1"/>
</dbReference>
<dbReference type="GO" id="GO:0016020">
    <property type="term" value="C:membrane"/>
    <property type="evidence" value="ECO:0007669"/>
    <property type="project" value="UniProtKB-SubCell"/>
</dbReference>